<organism evidence="1 2">
    <name type="scientific">Actinosynnema pretiosum</name>
    <dbReference type="NCBI Taxonomy" id="42197"/>
    <lineage>
        <taxon>Bacteria</taxon>
        <taxon>Bacillati</taxon>
        <taxon>Actinomycetota</taxon>
        <taxon>Actinomycetes</taxon>
        <taxon>Pseudonocardiales</taxon>
        <taxon>Pseudonocardiaceae</taxon>
        <taxon>Actinosynnema</taxon>
    </lineage>
</organism>
<sequence>MTASDHLGDAGAWEEIGGELLAAFECWADERGVDVDHFVAQAAVDWRLAEGQHPGRWDVGDLRELLLVGFPRGVVMRAEQWLSVPATLHLWVDFLGSVDGGAVVVGDLGELHSEIDVRTSAFLDAMGDERNSGPAKFWVTRMREHGVDPDDQEENGRFLASVQAGEVEYDRGVLDAIMRRGGGEFSSAFVKPDVAAVAEEVVSGPVRSLSSDAVEAAVRESELLWRLRVLVEWVGESGRAVTLSGAQGVVRDGDLALLLGVDELREVALLVEWARALGVVRVGEGRVALGEGVALLERPVELWREACVVFSGLGHVVCPSEYPLPTLVGQFLTDIAPDLWARLYSTGGAPVPVAELVDLWGQALVDQLAIPGGVPEGWEPDLRQDVLRVASVLVLLGAVEVLGGGEPDEVRATPLGLWGAWEVLRELGLTAA</sequence>
<proteinExistence type="predicted"/>
<evidence type="ECO:0000313" key="2">
    <source>
        <dbReference type="Proteomes" id="UP000218505"/>
    </source>
</evidence>
<reference evidence="1" key="1">
    <citation type="submission" date="2017-09" db="EMBL/GenBank/DDBJ databases">
        <title>Complete Genome Sequence of ansamitocin-producing Bacterium Actinosynnema pretiosum X47.</title>
        <authorList>
            <person name="Cao G."/>
            <person name="Zong G."/>
            <person name="Zhong C."/>
            <person name="Fu J."/>
        </authorList>
    </citation>
    <scope>NUCLEOTIDE SEQUENCE [LARGE SCALE GENOMIC DNA]</scope>
    <source>
        <strain evidence="1">X47</strain>
    </source>
</reference>
<dbReference type="AlphaFoldDB" id="A0A290ZC38"/>
<evidence type="ECO:0000313" key="1">
    <source>
        <dbReference type="EMBL" id="ATE56533.1"/>
    </source>
</evidence>
<keyword evidence="2" id="KW-1185">Reference proteome</keyword>
<name>A0A290ZC38_9PSEU</name>
<gene>
    <name evidence="1" type="ORF">CNX65_27335</name>
</gene>
<dbReference type="Proteomes" id="UP000218505">
    <property type="component" value="Chromosome"/>
</dbReference>
<dbReference type="RefSeq" id="WP_096496313.1">
    <property type="nucleotide sequence ID" value="NZ_CP023445.1"/>
</dbReference>
<protein>
    <submittedName>
        <fullName evidence="1">Uncharacterized protein</fullName>
    </submittedName>
</protein>
<dbReference type="KEGG" id="apre:CNX65_27335"/>
<dbReference type="EMBL" id="CP023445">
    <property type="protein sequence ID" value="ATE56533.1"/>
    <property type="molecule type" value="Genomic_DNA"/>
</dbReference>
<accession>A0A290ZC38</accession>